<proteinExistence type="predicted"/>
<evidence type="ECO:0000313" key="2">
    <source>
        <dbReference type="Proteomes" id="UP001056120"/>
    </source>
</evidence>
<reference evidence="1 2" key="2">
    <citation type="journal article" date="2022" name="Mol. Ecol. Resour.">
        <title>The genomes of chicory, endive, great burdock and yacon provide insights into Asteraceae paleo-polyploidization history and plant inulin production.</title>
        <authorList>
            <person name="Fan W."/>
            <person name="Wang S."/>
            <person name="Wang H."/>
            <person name="Wang A."/>
            <person name="Jiang F."/>
            <person name="Liu H."/>
            <person name="Zhao H."/>
            <person name="Xu D."/>
            <person name="Zhang Y."/>
        </authorList>
    </citation>
    <scope>NUCLEOTIDE SEQUENCE [LARGE SCALE GENOMIC DNA]</scope>
    <source>
        <strain evidence="2">cv. Yunnan</strain>
        <tissue evidence="1">Leaves</tissue>
    </source>
</reference>
<dbReference type="EMBL" id="CM042034">
    <property type="protein sequence ID" value="KAI3762158.1"/>
    <property type="molecule type" value="Genomic_DNA"/>
</dbReference>
<sequence length="397" mass="44648">MNFASKIRQISFRIKRVGATTAAAESPQTPTSFILRIRLLCDYDYRFKMNFTLCSNPSEITSPCLERSKIISINKSMPTSSIRASDGIRMSGHDARKEVISSQYVPGQLEGTRLMGKPLAKPRQKLEFIRTLLIDNYDSYTYNIYQELSVTNGIPPVVVRNDEWTWEEACYYIYEERAFDNIVISPGPGSPACPTDIGICLRLLLECADIPILGVCLGHQALGYVHGAEVIHAFEPVHGRLSEIQHNGCSLFHGIPSGRNSGFKVVRYHSLMIDAKSLPKELIPLAWTCSTDTISSLVDQKTDLNAYESQHDREKSNSGLSNCIEGMPDMMVLMGIMHSTRPHYGLQFHPESIATCHGSLIFKNFRDITEDFWGWKDPSSISERKLQYNGGKWKLAV</sequence>
<name>A0ACB9ESW2_9ASTR</name>
<evidence type="ECO:0000313" key="1">
    <source>
        <dbReference type="EMBL" id="KAI3762158.1"/>
    </source>
</evidence>
<organism evidence="1 2">
    <name type="scientific">Smallanthus sonchifolius</name>
    <dbReference type="NCBI Taxonomy" id="185202"/>
    <lineage>
        <taxon>Eukaryota</taxon>
        <taxon>Viridiplantae</taxon>
        <taxon>Streptophyta</taxon>
        <taxon>Embryophyta</taxon>
        <taxon>Tracheophyta</taxon>
        <taxon>Spermatophyta</taxon>
        <taxon>Magnoliopsida</taxon>
        <taxon>eudicotyledons</taxon>
        <taxon>Gunneridae</taxon>
        <taxon>Pentapetalae</taxon>
        <taxon>asterids</taxon>
        <taxon>campanulids</taxon>
        <taxon>Asterales</taxon>
        <taxon>Asteraceae</taxon>
        <taxon>Asteroideae</taxon>
        <taxon>Heliantheae alliance</taxon>
        <taxon>Millerieae</taxon>
        <taxon>Smallanthus</taxon>
    </lineage>
</organism>
<accession>A0ACB9ESW2</accession>
<comment type="caution">
    <text evidence="1">The sequence shown here is derived from an EMBL/GenBank/DDBJ whole genome shotgun (WGS) entry which is preliminary data.</text>
</comment>
<protein>
    <submittedName>
        <fullName evidence="1">Uncharacterized protein</fullName>
    </submittedName>
</protein>
<reference evidence="2" key="1">
    <citation type="journal article" date="2022" name="Mol. Ecol. Resour.">
        <title>The genomes of chicory, endive, great burdock and yacon provide insights into Asteraceae palaeo-polyploidization history and plant inulin production.</title>
        <authorList>
            <person name="Fan W."/>
            <person name="Wang S."/>
            <person name="Wang H."/>
            <person name="Wang A."/>
            <person name="Jiang F."/>
            <person name="Liu H."/>
            <person name="Zhao H."/>
            <person name="Xu D."/>
            <person name="Zhang Y."/>
        </authorList>
    </citation>
    <scope>NUCLEOTIDE SEQUENCE [LARGE SCALE GENOMIC DNA]</scope>
    <source>
        <strain evidence="2">cv. Yunnan</strain>
    </source>
</reference>
<dbReference type="Proteomes" id="UP001056120">
    <property type="component" value="Linkage Group LG17"/>
</dbReference>
<keyword evidence="2" id="KW-1185">Reference proteome</keyword>
<gene>
    <name evidence="1" type="ORF">L1987_52582</name>
</gene>